<dbReference type="AlphaFoldDB" id="A0A484KGI4"/>
<protein>
    <submittedName>
        <fullName evidence="1">Uncharacterized protein</fullName>
    </submittedName>
</protein>
<dbReference type="EMBL" id="OOIL02000368">
    <property type="protein sequence ID" value="VFQ63988.1"/>
    <property type="molecule type" value="Genomic_DNA"/>
</dbReference>
<dbReference type="Proteomes" id="UP000595140">
    <property type="component" value="Unassembled WGS sequence"/>
</dbReference>
<accession>A0A484KGI4</accession>
<sequence length="92" mass="10261">MCTPFVYTISPGESRERATNGRPALLPEFLLRLPRSSVVTSPTRLPQSGASMDDSTWWRLHPSSSSIFCALTTVQQQTKAYSSSYCVYSYCT</sequence>
<keyword evidence="2" id="KW-1185">Reference proteome</keyword>
<gene>
    <name evidence="1" type="ORF">CCAM_LOCUS5764</name>
</gene>
<evidence type="ECO:0000313" key="1">
    <source>
        <dbReference type="EMBL" id="VFQ63988.1"/>
    </source>
</evidence>
<organism evidence="1 2">
    <name type="scientific">Cuscuta campestris</name>
    <dbReference type="NCBI Taxonomy" id="132261"/>
    <lineage>
        <taxon>Eukaryota</taxon>
        <taxon>Viridiplantae</taxon>
        <taxon>Streptophyta</taxon>
        <taxon>Embryophyta</taxon>
        <taxon>Tracheophyta</taxon>
        <taxon>Spermatophyta</taxon>
        <taxon>Magnoliopsida</taxon>
        <taxon>eudicotyledons</taxon>
        <taxon>Gunneridae</taxon>
        <taxon>Pentapetalae</taxon>
        <taxon>asterids</taxon>
        <taxon>lamiids</taxon>
        <taxon>Solanales</taxon>
        <taxon>Convolvulaceae</taxon>
        <taxon>Cuscuteae</taxon>
        <taxon>Cuscuta</taxon>
        <taxon>Cuscuta subgen. Grammica</taxon>
        <taxon>Cuscuta sect. Cleistogrammica</taxon>
    </lineage>
</organism>
<proteinExistence type="predicted"/>
<reference evidence="1 2" key="1">
    <citation type="submission" date="2018-04" db="EMBL/GenBank/DDBJ databases">
        <authorList>
            <person name="Vogel A."/>
        </authorList>
    </citation>
    <scope>NUCLEOTIDE SEQUENCE [LARGE SCALE GENOMIC DNA]</scope>
</reference>
<name>A0A484KGI4_9ASTE</name>
<evidence type="ECO:0000313" key="2">
    <source>
        <dbReference type="Proteomes" id="UP000595140"/>
    </source>
</evidence>